<reference evidence="2 3" key="1">
    <citation type="submission" date="2016-02" db="EMBL/GenBank/DDBJ databases">
        <title>Genome analysis of coral dinoflagellate symbionts highlights evolutionary adaptations to a symbiotic lifestyle.</title>
        <authorList>
            <person name="Aranda M."/>
            <person name="Li Y."/>
            <person name="Liew Y.J."/>
            <person name="Baumgarten S."/>
            <person name="Simakov O."/>
            <person name="Wilson M."/>
            <person name="Piel J."/>
            <person name="Ashoor H."/>
            <person name="Bougouffa S."/>
            <person name="Bajic V.B."/>
            <person name="Ryu T."/>
            <person name="Ravasi T."/>
            <person name="Bayer T."/>
            <person name="Micklem G."/>
            <person name="Kim H."/>
            <person name="Bhak J."/>
            <person name="Lajeunesse T.C."/>
            <person name="Voolstra C.R."/>
        </authorList>
    </citation>
    <scope>NUCLEOTIDE SEQUENCE [LARGE SCALE GENOMIC DNA]</scope>
    <source>
        <strain evidence="2 3">CCMP2467</strain>
    </source>
</reference>
<name>A0A1Q9D776_SYMMI</name>
<dbReference type="Proteomes" id="UP000186817">
    <property type="component" value="Unassembled WGS sequence"/>
</dbReference>
<dbReference type="EMBL" id="LSRX01000681">
    <property type="protein sequence ID" value="OLP91062.1"/>
    <property type="molecule type" value="Genomic_DNA"/>
</dbReference>
<dbReference type="AlphaFoldDB" id="A0A1Q9D776"/>
<proteinExistence type="predicted"/>
<evidence type="ECO:0000313" key="2">
    <source>
        <dbReference type="EMBL" id="OLP91062.1"/>
    </source>
</evidence>
<keyword evidence="3" id="KW-1185">Reference proteome</keyword>
<feature type="compositionally biased region" description="Basic and acidic residues" evidence="1">
    <location>
        <begin position="14"/>
        <end position="29"/>
    </location>
</feature>
<gene>
    <name evidence="2" type="ORF">AK812_SmicGene27290</name>
</gene>
<sequence>MALQAKAELEEAQRLSYEAKESERRRREEEDQDLLKQGSIEPLENLDEALAPKLVSGSRMLWRAWKIR</sequence>
<evidence type="ECO:0000313" key="3">
    <source>
        <dbReference type="Proteomes" id="UP000186817"/>
    </source>
</evidence>
<evidence type="ECO:0000256" key="1">
    <source>
        <dbReference type="SAM" id="MobiDB-lite"/>
    </source>
</evidence>
<comment type="caution">
    <text evidence="2">The sequence shown here is derived from an EMBL/GenBank/DDBJ whole genome shotgun (WGS) entry which is preliminary data.</text>
</comment>
<organism evidence="2 3">
    <name type="scientific">Symbiodinium microadriaticum</name>
    <name type="common">Dinoflagellate</name>
    <name type="synonym">Zooxanthella microadriatica</name>
    <dbReference type="NCBI Taxonomy" id="2951"/>
    <lineage>
        <taxon>Eukaryota</taxon>
        <taxon>Sar</taxon>
        <taxon>Alveolata</taxon>
        <taxon>Dinophyceae</taxon>
        <taxon>Suessiales</taxon>
        <taxon>Symbiodiniaceae</taxon>
        <taxon>Symbiodinium</taxon>
    </lineage>
</organism>
<accession>A0A1Q9D776</accession>
<feature type="region of interest" description="Disordered" evidence="1">
    <location>
        <begin position="14"/>
        <end position="38"/>
    </location>
</feature>
<protein>
    <submittedName>
        <fullName evidence="2">Uncharacterized protein</fullName>
    </submittedName>
</protein>